<dbReference type="AlphaFoldDB" id="A0A212KCU7"/>
<feature type="transmembrane region" description="Helical" evidence="1">
    <location>
        <begin position="287"/>
        <end position="308"/>
    </location>
</feature>
<feature type="transmembrane region" description="Helical" evidence="1">
    <location>
        <begin position="347"/>
        <end position="370"/>
    </location>
</feature>
<protein>
    <recommendedName>
        <fullName evidence="3">Transmembrane protein</fullName>
    </recommendedName>
</protein>
<reference evidence="2" key="1">
    <citation type="submission" date="2016-04" db="EMBL/GenBank/DDBJ databases">
        <authorList>
            <person name="Evans L.H."/>
            <person name="Alamgir A."/>
            <person name="Owens N."/>
            <person name="Weber N.D."/>
            <person name="Virtaneva K."/>
            <person name="Barbian K."/>
            <person name="Babar A."/>
            <person name="Rosenke K."/>
        </authorList>
    </citation>
    <scope>NUCLEOTIDE SEQUENCE</scope>
    <source>
        <strain evidence="2">86</strain>
    </source>
</reference>
<proteinExistence type="predicted"/>
<organism evidence="2">
    <name type="scientific">uncultured delta proteobacterium</name>
    <dbReference type="NCBI Taxonomy" id="34034"/>
    <lineage>
        <taxon>Bacteria</taxon>
        <taxon>Deltaproteobacteria</taxon>
        <taxon>environmental samples</taxon>
    </lineage>
</organism>
<feature type="transmembrane region" description="Helical" evidence="1">
    <location>
        <begin position="314"/>
        <end position="335"/>
    </location>
</feature>
<keyword evidence="1" id="KW-1133">Transmembrane helix</keyword>
<feature type="transmembrane region" description="Helical" evidence="1">
    <location>
        <begin position="104"/>
        <end position="120"/>
    </location>
</feature>
<evidence type="ECO:0000256" key="1">
    <source>
        <dbReference type="SAM" id="Phobius"/>
    </source>
</evidence>
<dbReference type="EMBL" id="FLUQ01000005">
    <property type="protein sequence ID" value="SBW09520.1"/>
    <property type="molecule type" value="Genomic_DNA"/>
</dbReference>
<evidence type="ECO:0008006" key="3">
    <source>
        <dbReference type="Google" id="ProtNLM"/>
    </source>
</evidence>
<feature type="transmembrane region" description="Helical" evidence="1">
    <location>
        <begin position="63"/>
        <end position="92"/>
    </location>
</feature>
<gene>
    <name evidence="2" type="ORF">KL86DPRO_50195</name>
</gene>
<accession>A0A212KCU7</accession>
<dbReference type="Pfam" id="PF19528">
    <property type="entry name" value="DUF6056"/>
    <property type="match status" value="1"/>
</dbReference>
<evidence type="ECO:0000313" key="2">
    <source>
        <dbReference type="EMBL" id="SBW09520.1"/>
    </source>
</evidence>
<sequence length="587" mass="64892">MTRRTGLWAASLLLFAVLLAFHVMSPLVLDDYGFLARLEKASDILAMSVHQYFTWDGRITGYILNHCILFMPTAAANILLALSQLGLVWVMAMHVLGRDWKERVTGVHLLGIACLLWLSIPNVGQAFFWKTGTPYITFPTLFLLLLWPYRALAEWGEYRARAFYALIPLAVFCGLGDFHETVAAAILIAAMSAWAMRQSGRWRVLPFIPPVLLLVCFAVIYKAPGNMVRIQGLNPEFINRAWFDGPLEHLAGQGMIQAYFAWEYALAALALFVLLRRDTGSTRPPGSPLVMAGAFFLLAQAAQMVFMFSPSPAARAYTASAIFMIVAALILFDQARTHTADRWKTPFRIFWAAASAVCLAGLVTTGIMYAETSAYAGAVEKLAREARPGSDIEVPPAPYCVGPYLFYGRENGIQADPEDWANEQFAACFKLRSIKLIHERFDLVSGDQAAGAFQGTVDGSELTFRYTPAGENAALPFYLAFPMDPETFWQKHGAPFLDGQAQDSSLFRYGLRLNYDHIHPGKTSGPGGIQGHAVLPSPDLATRGYIVHYRGDEDAVAAVVPLRVKAGRQFADRARGSALMQKWGERQ</sequence>
<keyword evidence="1" id="KW-0812">Transmembrane</keyword>
<keyword evidence="1" id="KW-0472">Membrane</keyword>
<name>A0A212KCU7_9DELT</name>
<dbReference type="InterPro" id="IPR045691">
    <property type="entry name" value="DUF6056"/>
</dbReference>
<feature type="transmembrane region" description="Helical" evidence="1">
    <location>
        <begin position="204"/>
        <end position="223"/>
    </location>
</feature>
<feature type="transmembrane region" description="Helical" evidence="1">
    <location>
        <begin position="256"/>
        <end position="275"/>
    </location>
</feature>
<feature type="transmembrane region" description="Helical" evidence="1">
    <location>
        <begin position="126"/>
        <end position="146"/>
    </location>
</feature>